<gene>
    <name evidence="1" type="ORF">JI744_07005</name>
</gene>
<evidence type="ECO:0000313" key="1">
    <source>
        <dbReference type="EMBL" id="MBL4927849.1"/>
    </source>
</evidence>
<dbReference type="Pfam" id="PF11927">
    <property type="entry name" value="HODM_asu-like"/>
    <property type="match status" value="1"/>
</dbReference>
<dbReference type="EMBL" id="JAESVP010000003">
    <property type="protein sequence ID" value="MBL4927849.1"/>
    <property type="molecule type" value="Genomic_DNA"/>
</dbReference>
<evidence type="ECO:0000313" key="2">
    <source>
        <dbReference type="Proteomes" id="UP000619033"/>
    </source>
</evidence>
<comment type="caution">
    <text evidence="1">The sequence shown here is derived from an EMBL/GenBank/DDBJ whole genome shotgun (WGS) entry which is preliminary data.</text>
</comment>
<dbReference type="RefSeq" id="WP_202658984.1">
    <property type="nucleotide sequence ID" value="NZ_JAESVP010000003.1"/>
</dbReference>
<accession>A0A8J7SVH9</accession>
<keyword evidence="2" id="KW-1185">Reference proteome</keyword>
<reference evidence="1" key="1">
    <citation type="submission" date="2021-01" db="EMBL/GenBank/DDBJ databases">
        <title>Genome seq and assembly of Tabrizicola sp. KVB23.</title>
        <authorList>
            <person name="Chhetri G."/>
        </authorList>
    </citation>
    <scope>NUCLEOTIDE SEQUENCE</scope>
    <source>
        <strain evidence="1">KVB23</strain>
    </source>
</reference>
<dbReference type="AlphaFoldDB" id="A0A8J7SVH9"/>
<dbReference type="Proteomes" id="UP000619033">
    <property type="component" value="Unassembled WGS sequence"/>
</dbReference>
<dbReference type="InterPro" id="IPR021848">
    <property type="entry name" value="HODM_asu-like"/>
</dbReference>
<sequence>MTDPILQTRLPFAPWMDPRTARLPGILQVEGDDWLRVDDAFAAQMAERDRLLATRPEMVVGMLDSAGPAAGELYAEVLARLGRTPGYHVGASTVQRPDGVTVALDPAQPMATLLRLVQEDLCLMEKHGDEHVLTAAALCFPASWWLGEKLGRPLLGIHVPVPSYDADIARRVQRLFDAIRAEQPLWRANALIYRDPTLHQPRREDDPRIDRHGGSFVRSERQVLRRLPRTGAVVFSIHTYVVRIETLTPAEFDGLQKAQR</sequence>
<organism evidence="1 2">
    <name type="scientific">Fuscibacter oryzae</name>
    <dbReference type="NCBI Taxonomy" id="2803939"/>
    <lineage>
        <taxon>Bacteria</taxon>
        <taxon>Pseudomonadati</taxon>
        <taxon>Pseudomonadota</taxon>
        <taxon>Alphaproteobacteria</taxon>
        <taxon>Rhodobacterales</taxon>
        <taxon>Paracoccaceae</taxon>
        <taxon>Fuscibacter</taxon>
    </lineage>
</organism>
<protein>
    <submittedName>
        <fullName evidence="1">DUF3445 domain-containing protein</fullName>
    </submittedName>
</protein>
<proteinExistence type="predicted"/>
<name>A0A8J7SVH9_9RHOB</name>